<comment type="subcellular location">
    <subcellularLocation>
        <location evidence="1">Membrane</location>
        <topology evidence="1">Multi-pass membrane protein</topology>
    </subcellularLocation>
</comment>
<dbReference type="InterPro" id="IPR029044">
    <property type="entry name" value="Nucleotide-diphossugar_trans"/>
</dbReference>
<evidence type="ECO:0000256" key="1">
    <source>
        <dbReference type="ARBA" id="ARBA00004141"/>
    </source>
</evidence>
<dbReference type="GO" id="GO:0016020">
    <property type="term" value="C:membrane"/>
    <property type="evidence" value="ECO:0007669"/>
    <property type="project" value="UniProtKB-SubCell"/>
</dbReference>
<keyword evidence="5 8" id="KW-1133">Transmembrane helix</keyword>
<dbReference type="PANTHER" id="PTHR43867:SF2">
    <property type="entry name" value="CELLULOSE SYNTHASE CATALYTIC SUBUNIT A [UDP-FORMING]"/>
    <property type="match status" value="1"/>
</dbReference>
<feature type="region of interest" description="Disordered" evidence="7">
    <location>
        <begin position="449"/>
        <end position="477"/>
    </location>
</feature>
<comment type="caution">
    <text evidence="9">The sequence shown here is derived from an EMBL/GenBank/DDBJ whole genome shotgun (WGS) entry which is preliminary data.</text>
</comment>
<dbReference type="RefSeq" id="WP_119593377.1">
    <property type="nucleotide sequence ID" value="NZ_QXFM01000113.1"/>
</dbReference>
<evidence type="ECO:0000256" key="5">
    <source>
        <dbReference type="ARBA" id="ARBA00022989"/>
    </source>
</evidence>
<gene>
    <name evidence="9" type="ORF">D2V17_13780</name>
</gene>
<evidence type="ECO:0000256" key="2">
    <source>
        <dbReference type="ARBA" id="ARBA00022676"/>
    </source>
</evidence>
<evidence type="ECO:0000256" key="4">
    <source>
        <dbReference type="ARBA" id="ARBA00022692"/>
    </source>
</evidence>
<dbReference type="PANTHER" id="PTHR43867">
    <property type="entry name" value="CELLULOSE SYNTHASE CATALYTIC SUBUNIT A [UDP-FORMING]"/>
    <property type="match status" value="1"/>
</dbReference>
<keyword evidence="3 9" id="KW-0808">Transferase</keyword>
<dbReference type="Pfam" id="PF13641">
    <property type="entry name" value="Glyco_tranf_2_3"/>
    <property type="match status" value="1"/>
</dbReference>
<keyword evidence="2" id="KW-0328">Glycosyltransferase</keyword>
<proteinExistence type="predicted"/>
<dbReference type="EMBL" id="QXFM01000113">
    <property type="protein sequence ID" value="RIV83258.1"/>
    <property type="molecule type" value="Genomic_DNA"/>
</dbReference>
<dbReference type="Proteomes" id="UP000265366">
    <property type="component" value="Unassembled WGS sequence"/>
</dbReference>
<dbReference type="InterPro" id="IPR050321">
    <property type="entry name" value="Glycosyltr_2/OpgH_subfam"/>
</dbReference>
<evidence type="ECO:0000256" key="6">
    <source>
        <dbReference type="ARBA" id="ARBA00023136"/>
    </source>
</evidence>
<feature type="transmembrane region" description="Helical" evidence="8">
    <location>
        <begin position="20"/>
        <end position="43"/>
    </location>
</feature>
<dbReference type="Gene3D" id="3.90.550.10">
    <property type="entry name" value="Spore Coat Polysaccharide Biosynthesis Protein SpsA, Chain A"/>
    <property type="match status" value="1"/>
</dbReference>
<keyword evidence="6 8" id="KW-0472">Membrane</keyword>
<reference evidence="9 10" key="1">
    <citation type="submission" date="2018-08" db="EMBL/GenBank/DDBJ databases">
        <title>Erythrobacter zhengii sp.nov., a bacterium isolated from deep-sea sediment.</title>
        <authorList>
            <person name="Fang C."/>
            <person name="Wu Y.-H."/>
            <person name="Sun C."/>
            <person name="Wang H."/>
            <person name="Cheng H."/>
            <person name="Meng F.-X."/>
            <person name="Wang C.-S."/>
            <person name="Xu X.-W."/>
        </authorList>
    </citation>
    <scope>NUCLEOTIDE SEQUENCE [LARGE SCALE GENOMIC DNA]</scope>
    <source>
        <strain evidence="9 10">CCTCC AB 2015396</strain>
    </source>
</reference>
<dbReference type="OrthoDB" id="5294733at2"/>
<feature type="transmembrane region" description="Helical" evidence="8">
    <location>
        <begin position="345"/>
        <end position="367"/>
    </location>
</feature>
<dbReference type="NCBIfam" id="NF011307">
    <property type="entry name" value="PRK14716.1-5"/>
    <property type="match status" value="1"/>
</dbReference>
<protein>
    <submittedName>
        <fullName evidence="9">Glycosyl transferase family protein</fullName>
    </submittedName>
</protein>
<organism evidence="9 10">
    <name type="scientific">Aurantiacibacter xanthus</name>
    <dbReference type="NCBI Taxonomy" id="1784712"/>
    <lineage>
        <taxon>Bacteria</taxon>
        <taxon>Pseudomonadati</taxon>
        <taxon>Pseudomonadota</taxon>
        <taxon>Alphaproteobacteria</taxon>
        <taxon>Sphingomonadales</taxon>
        <taxon>Erythrobacteraceae</taxon>
        <taxon>Aurantiacibacter</taxon>
    </lineage>
</organism>
<evidence type="ECO:0000313" key="10">
    <source>
        <dbReference type="Proteomes" id="UP000265366"/>
    </source>
</evidence>
<evidence type="ECO:0000256" key="7">
    <source>
        <dbReference type="SAM" id="MobiDB-lite"/>
    </source>
</evidence>
<dbReference type="AlphaFoldDB" id="A0A3A1P690"/>
<evidence type="ECO:0000256" key="8">
    <source>
        <dbReference type="SAM" id="Phobius"/>
    </source>
</evidence>
<name>A0A3A1P690_9SPHN</name>
<feature type="transmembrane region" description="Helical" evidence="8">
    <location>
        <begin position="379"/>
        <end position="397"/>
    </location>
</feature>
<dbReference type="GO" id="GO:0016757">
    <property type="term" value="F:glycosyltransferase activity"/>
    <property type="evidence" value="ECO:0007669"/>
    <property type="project" value="UniProtKB-KW"/>
</dbReference>
<dbReference type="SUPFAM" id="SSF53448">
    <property type="entry name" value="Nucleotide-diphospho-sugar transferases"/>
    <property type="match status" value="1"/>
</dbReference>
<sequence>MGSDLWSVGQWLALVEYELLLFAGVFFLIGAADEFAVDLIYFYKRWRGELRTLRLSTRDLPHRQLSGLAVVMIPAWREDKVIGHTIAHALSAWPHEDLRIYVGCYANDSATLEAAMRAANGDPRLRIVVNTKHGPTSKADCLNRIYEAMTQDEQRTGRQVRMVLLHDAEDMVDPAALPLLDRAIERAEFVQLPVLPVPQPDSRWIGSHYCEEFAEAHGKGMVVRAALATGLPAAGVGCAFERGMLSEMERQRSKSGPFAERSLTEDYELGLRVALAGGRSRFLRVRDEAGVLVATRAYFPSDIASAVQQKSRWVHGIALQGWDRLGWSRGLGEWWMRLRDRRGPFAALVLFSGYLLLVLGTLSFLLRQFGLGVAWKPDALLLWLLGLNVASFVWRGAMRYAFTAREYGRTEGLRAVMRIPVANVVAIMAGRRALFAYLRTLRGAAPTWDKTEHDAHPARAFGDNSPQSGRKLGEVVK</sequence>
<accession>A0A3A1P690</accession>
<keyword evidence="4 8" id="KW-0812">Transmembrane</keyword>
<evidence type="ECO:0000313" key="9">
    <source>
        <dbReference type="EMBL" id="RIV83258.1"/>
    </source>
</evidence>
<keyword evidence="10" id="KW-1185">Reference proteome</keyword>
<evidence type="ECO:0000256" key="3">
    <source>
        <dbReference type="ARBA" id="ARBA00022679"/>
    </source>
</evidence>